<dbReference type="InterPro" id="IPR016169">
    <property type="entry name" value="FAD-bd_PCMH_sub2"/>
</dbReference>
<proteinExistence type="inferred from homology"/>
<dbReference type="UniPathway" id="UPA00219"/>
<evidence type="ECO:0000256" key="17">
    <source>
        <dbReference type="ARBA" id="ARBA00023316"/>
    </source>
</evidence>
<evidence type="ECO:0000256" key="14">
    <source>
        <dbReference type="ARBA" id="ARBA00022984"/>
    </source>
</evidence>
<dbReference type="Gene3D" id="3.30.43.10">
    <property type="entry name" value="Uridine Diphospho-n-acetylenolpyruvylglucosamine Reductase, domain 2"/>
    <property type="match status" value="1"/>
</dbReference>
<dbReference type="Proteomes" id="UP000191094">
    <property type="component" value="Unassembled WGS sequence"/>
</dbReference>
<dbReference type="InterPro" id="IPR011601">
    <property type="entry name" value="MurB_C"/>
</dbReference>
<evidence type="ECO:0000256" key="10">
    <source>
        <dbReference type="ARBA" id="ARBA00022630"/>
    </source>
</evidence>
<accession>A0A1T0CK50</accession>
<dbReference type="Gene3D" id="3.90.78.10">
    <property type="entry name" value="UDP-N-acetylenolpyruvoylglucosamine reductase, C-terminal domain"/>
    <property type="match status" value="1"/>
</dbReference>
<dbReference type="EC" id="1.3.1.98" evidence="6 20"/>
<evidence type="ECO:0000256" key="1">
    <source>
        <dbReference type="ARBA" id="ARBA00001974"/>
    </source>
</evidence>
<evidence type="ECO:0000256" key="6">
    <source>
        <dbReference type="ARBA" id="ARBA00012518"/>
    </source>
</evidence>
<evidence type="ECO:0000256" key="13">
    <source>
        <dbReference type="ARBA" id="ARBA00022960"/>
    </source>
</evidence>
<dbReference type="STRING" id="90241.B0682_00375"/>
<dbReference type="Gene3D" id="3.30.465.10">
    <property type="match status" value="1"/>
</dbReference>
<dbReference type="InterPro" id="IPR016166">
    <property type="entry name" value="FAD-bd_PCMH"/>
</dbReference>
<keyword evidence="10 20" id="KW-0285">Flavoprotein</keyword>
<comment type="catalytic activity">
    <reaction evidence="19 20">
        <text>UDP-N-acetyl-alpha-D-muramate + NADP(+) = UDP-N-acetyl-3-O-(1-carboxyvinyl)-alpha-D-glucosamine + NADPH + H(+)</text>
        <dbReference type="Rhea" id="RHEA:12248"/>
        <dbReference type="ChEBI" id="CHEBI:15378"/>
        <dbReference type="ChEBI" id="CHEBI:57783"/>
        <dbReference type="ChEBI" id="CHEBI:58349"/>
        <dbReference type="ChEBI" id="CHEBI:68483"/>
        <dbReference type="ChEBI" id="CHEBI:70757"/>
        <dbReference type="EC" id="1.3.1.98"/>
    </reaction>
</comment>
<evidence type="ECO:0000256" key="9">
    <source>
        <dbReference type="ARBA" id="ARBA00022618"/>
    </source>
</evidence>
<feature type="active site" description="Proton donor" evidence="20">
    <location>
        <position position="237"/>
    </location>
</feature>
<evidence type="ECO:0000256" key="19">
    <source>
        <dbReference type="ARBA" id="ARBA00048914"/>
    </source>
</evidence>
<dbReference type="RefSeq" id="WP_078306130.1">
    <property type="nucleotide sequence ID" value="NZ_MUYT01000001.1"/>
</dbReference>
<evidence type="ECO:0000256" key="4">
    <source>
        <dbReference type="ARBA" id="ARBA00004752"/>
    </source>
</evidence>
<dbReference type="Pfam" id="PF02873">
    <property type="entry name" value="MurB_C"/>
    <property type="match status" value="1"/>
</dbReference>
<dbReference type="HAMAP" id="MF_00037">
    <property type="entry name" value="MurB"/>
    <property type="match status" value="1"/>
</dbReference>
<gene>
    <name evidence="20" type="primary">murB</name>
    <name evidence="22" type="ORF">B0682_00375</name>
</gene>
<organism evidence="22 23">
    <name type="scientific">Lwoffella lincolnii</name>
    <dbReference type="NCBI Taxonomy" id="90241"/>
    <lineage>
        <taxon>Bacteria</taxon>
        <taxon>Pseudomonadati</taxon>
        <taxon>Pseudomonadota</taxon>
        <taxon>Gammaproteobacteria</taxon>
        <taxon>Moraxellales</taxon>
        <taxon>Moraxellaceae</taxon>
        <taxon>Lwoffella</taxon>
    </lineage>
</organism>
<feature type="active site" evidence="20">
    <location>
        <position position="164"/>
    </location>
</feature>
<keyword evidence="15 20" id="KW-0560">Oxidoreductase</keyword>
<keyword evidence="9 20" id="KW-0132">Cell division</keyword>
<comment type="subcellular location">
    <subcellularLocation>
        <location evidence="3 20">Cytoplasm</location>
    </subcellularLocation>
</comment>
<keyword evidence="13 20" id="KW-0133">Cell shape</keyword>
<dbReference type="OrthoDB" id="9804753at2"/>
<dbReference type="SUPFAM" id="SSF56176">
    <property type="entry name" value="FAD-binding/transporter-associated domain-like"/>
    <property type="match status" value="1"/>
</dbReference>
<dbReference type="SUPFAM" id="SSF56194">
    <property type="entry name" value="Uridine diphospho-N-Acetylenolpyruvylglucosamine reductase, MurB, C-terminal domain"/>
    <property type="match status" value="1"/>
</dbReference>
<keyword evidence="23" id="KW-1185">Reference proteome</keyword>
<evidence type="ECO:0000256" key="3">
    <source>
        <dbReference type="ARBA" id="ARBA00004496"/>
    </source>
</evidence>
<dbReference type="PANTHER" id="PTHR21071:SF4">
    <property type="entry name" value="UDP-N-ACETYLENOLPYRUVOYLGLUCOSAMINE REDUCTASE"/>
    <property type="match status" value="1"/>
</dbReference>
<protein>
    <recommendedName>
        <fullName evidence="7 20">UDP-N-acetylenolpyruvoylglucosamine reductase</fullName>
        <ecNumber evidence="6 20">1.3.1.98</ecNumber>
    </recommendedName>
    <alternativeName>
        <fullName evidence="18 20">UDP-N-acetylmuramate dehydrogenase</fullName>
    </alternativeName>
</protein>
<dbReference type="GO" id="GO:0009252">
    <property type="term" value="P:peptidoglycan biosynthetic process"/>
    <property type="evidence" value="ECO:0007669"/>
    <property type="project" value="UniProtKB-UniRule"/>
</dbReference>
<name>A0A1T0CK50_9GAMM</name>
<evidence type="ECO:0000256" key="18">
    <source>
        <dbReference type="ARBA" id="ARBA00031026"/>
    </source>
</evidence>
<evidence type="ECO:0000256" key="7">
    <source>
        <dbReference type="ARBA" id="ARBA00015188"/>
    </source>
</evidence>
<dbReference type="EMBL" id="MUYT01000001">
    <property type="protein sequence ID" value="OOS22720.1"/>
    <property type="molecule type" value="Genomic_DNA"/>
</dbReference>
<evidence type="ECO:0000259" key="21">
    <source>
        <dbReference type="PROSITE" id="PS51387"/>
    </source>
</evidence>
<dbReference type="GO" id="GO:0051301">
    <property type="term" value="P:cell division"/>
    <property type="evidence" value="ECO:0007669"/>
    <property type="project" value="UniProtKB-KW"/>
</dbReference>
<sequence length="349" mass="38627">MQILYHQDLRKRNTMALACTADKLIVLEQESDITSIMPQVADDTNGFLLLSGGSNIILPKHLTKSVILPRFSGIHALKDGEYGVDIEVMAGHSWHELVVQCTQNGWYGLENLALIPGLVGAAPVQNIGAYGVQIEDCLTYVRAYHIPSGQWHTLDNKACQFGYRNSIFKQNPNTWLISRVGFRLHKDATDVCVDYGDVKAVANHIQDMPTPLDVMNAVISIRQSKLPDPKILPNCGSFFQNPIISQADYKHLLSYYPDLPCHHVQSSNSNESLVKVPAAWLIDHAGLKGKGIYPILIHDKQALVLTNHSKVDEPPASQADITATQNLIISTVKAKYGISLHPEPIWISD</sequence>
<dbReference type="NCBIfam" id="NF000755">
    <property type="entry name" value="PRK00046.1"/>
    <property type="match status" value="1"/>
</dbReference>
<feature type="domain" description="FAD-binding PCMH-type" evidence="21">
    <location>
        <begin position="17"/>
        <end position="187"/>
    </location>
</feature>
<dbReference type="InterPro" id="IPR036318">
    <property type="entry name" value="FAD-bd_PCMH-like_sf"/>
</dbReference>
<evidence type="ECO:0000313" key="22">
    <source>
        <dbReference type="EMBL" id="OOS22720.1"/>
    </source>
</evidence>
<dbReference type="GO" id="GO:0071949">
    <property type="term" value="F:FAD binding"/>
    <property type="evidence" value="ECO:0007669"/>
    <property type="project" value="InterPro"/>
</dbReference>
<dbReference type="GO" id="GO:0008360">
    <property type="term" value="P:regulation of cell shape"/>
    <property type="evidence" value="ECO:0007669"/>
    <property type="project" value="UniProtKB-KW"/>
</dbReference>
<keyword evidence="17 20" id="KW-0961">Cell wall biogenesis/degradation</keyword>
<dbReference type="PROSITE" id="PS51387">
    <property type="entry name" value="FAD_PCMH"/>
    <property type="match status" value="1"/>
</dbReference>
<dbReference type="GO" id="GO:0008762">
    <property type="term" value="F:UDP-N-acetylmuramate dehydrogenase activity"/>
    <property type="evidence" value="ECO:0007669"/>
    <property type="project" value="UniProtKB-UniRule"/>
</dbReference>
<dbReference type="GO" id="GO:0005829">
    <property type="term" value="C:cytosol"/>
    <property type="evidence" value="ECO:0007669"/>
    <property type="project" value="TreeGrafter"/>
</dbReference>
<evidence type="ECO:0000256" key="15">
    <source>
        <dbReference type="ARBA" id="ARBA00023002"/>
    </source>
</evidence>
<comment type="caution">
    <text evidence="22">The sequence shown here is derived from an EMBL/GenBank/DDBJ whole genome shotgun (WGS) entry which is preliminary data.</text>
</comment>
<dbReference type="Pfam" id="PF01565">
    <property type="entry name" value="FAD_binding_4"/>
    <property type="match status" value="1"/>
</dbReference>
<dbReference type="PANTHER" id="PTHR21071">
    <property type="entry name" value="UDP-N-ACETYLENOLPYRUVOYLGLUCOSAMINE REDUCTASE"/>
    <property type="match status" value="1"/>
</dbReference>
<comment type="similarity">
    <text evidence="5 20">Belongs to the MurB family.</text>
</comment>
<evidence type="ECO:0000256" key="20">
    <source>
        <dbReference type="HAMAP-Rule" id="MF_00037"/>
    </source>
</evidence>
<evidence type="ECO:0000256" key="11">
    <source>
        <dbReference type="ARBA" id="ARBA00022827"/>
    </source>
</evidence>
<dbReference type="InterPro" id="IPR003170">
    <property type="entry name" value="MurB"/>
</dbReference>
<evidence type="ECO:0000256" key="12">
    <source>
        <dbReference type="ARBA" id="ARBA00022857"/>
    </source>
</evidence>
<comment type="function">
    <text evidence="2 20">Cell wall formation.</text>
</comment>
<dbReference type="InterPro" id="IPR016167">
    <property type="entry name" value="FAD-bd_PCMH_sub1"/>
</dbReference>
<evidence type="ECO:0000313" key="23">
    <source>
        <dbReference type="Proteomes" id="UP000191094"/>
    </source>
</evidence>
<dbReference type="GO" id="GO:0071555">
    <property type="term" value="P:cell wall organization"/>
    <property type="evidence" value="ECO:0007669"/>
    <property type="project" value="UniProtKB-KW"/>
</dbReference>
<dbReference type="InterPro" id="IPR036635">
    <property type="entry name" value="MurB_C_sf"/>
</dbReference>
<keyword evidence="14 20" id="KW-0573">Peptidoglycan synthesis</keyword>
<feature type="active site" evidence="20">
    <location>
        <position position="343"/>
    </location>
</feature>
<dbReference type="InterPro" id="IPR006094">
    <property type="entry name" value="Oxid_FAD_bind_N"/>
</dbReference>
<evidence type="ECO:0000256" key="5">
    <source>
        <dbReference type="ARBA" id="ARBA00010485"/>
    </source>
</evidence>
<comment type="pathway">
    <text evidence="4 20">Cell wall biogenesis; peptidoglycan biosynthesis.</text>
</comment>
<evidence type="ECO:0000256" key="8">
    <source>
        <dbReference type="ARBA" id="ARBA00022490"/>
    </source>
</evidence>
<evidence type="ECO:0000256" key="16">
    <source>
        <dbReference type="ARBA" id="ARBA00023306"/>
    </source>
</evidence>
<keyword evidence="12 20" id="KW-0521">NADP</keyword>
<reference evidence="22 23" key="1">
    <citation type="submission" date="2017-02" db="EMBL/GenBank/DDBJ databases">
        <title>Draft genome sequence of Moraxella lincolnii CCUG 9405T type strain.</title>
        <authorList>
            <person name="Salva-Serra F."/>
            <person name="Engstrom-Jakobsson H."/>
            <person name="Thorell K."/>
            <person name="Jaen-Luchoro D."/>
            <person name="Gonzales-Siles L."/>
            <person name="Karlsson R."/>
            <person name="Yazdan S."/>
            <person name="Boulund F."/>
            <person name="Johnning A."/>
            <person name="Engstrand L."/>
            <person name="Kristiansson E."/>
            <person name="Moore E."/>
        </authorList>
    </citation>
    <scope>NUCLEOTIDE SEQUENCE [LARGE SCALE GENOMIC DNA]</scope>
    <source>
        <strain evidence="22 23">CCUG 9405</strain>
    </source>
</reference>
<keyword evidence="16 20" id="KW-0131">Cell cycle</keyword>
<keyword evidence="11 20" id="KW-0274">FAD</keyword>
<dbReference type="AlphaFoldDB" id="A0A1T0CK50"/>
<comment type="cofactor">
    <cofactor evidence="1 20">
        <name>FAD</name>
        <dbReference type="ChEBI" id="CHEBI:57692"/>
    </cofactor>
</comment>
<dbReference type="NCBIfam" id="TIGR00179">
    <property type="entry name" value="murB"/>
    <property type="match status" value="1"/>
</dbReference>
<evidence type="ECO:0000256" key="2">
    <source>
        <dbReference type="ARBA" id="ARBA00003921"/>
    </source>
</evidence>
<keyword evidence="8 20" id="KW-0963">Cytoplasm</keyword>